<evidence type="ECO:0000256" key="1">
    <source>
        <dbReference type="SAM" id="MobiDB-lite"/>
    </source>
</evidence>
<dbReference type="STRING" id="223283.PSPTO_3961"/>
<name>Q87Y48_PSESM</name>
<evidence type="ECO:0000313" key="2">
    <source>
        <dbReference type="EMBL" id="AAO57422.1"/>
    </source>
</evidence>
<evidence type="ECO:0000313" key="3">
    <source>
        <dbReference type="Proteomes" id="UP000002515"/>
    </source>
</evidence>
<protein>
    <submittedName>
        <fullName evidence="2">Uncharacterized protein</fullName>
    </submittedName>
</protein>
<dbReference type="HOGENOM" id="CLU_2827988_0_0_6"/>
<organism evidence="2 3">
    <name type="scientific">Pseudomonas syringae pv. tomato (strain ATCC BAA-871 / DC3000)</name>
    <dbReference type="NCBI Taxonomy" id="223283"/>
    <lineage>
        <taxon>Bacteria</taxon>
        <taxon>Pseudomonadati</taxon>
        <taxon>Pseudomonadota</taxon>
        <taxon>Gammaproteobacteria</taxon>
        <taxon>Pseudomonadales</taxon>
        <taxon>Pseudomonadaceae</taxon>
        <taxon>Pseudomonas</taxon>
    </lineage>
</organism>
<feature type="region of interest" description="Disordered" evidence="1">
    <location>
        <begin position="1"/>
        <end position="39"/>
    </location>
</feature>
<proteinExistence type="predicted"/>
<dbReference type="AlphaFoldDB" id="Q87Y48"/>
<gene>
    <name evidence="2" type="ordered locus">PSPTO_3961</name>
</gene>
<keyword evidence="3" id="KW-1185">Reference proteome</keyword>
<dbReference type="KEGG" id="pst:PSPTO_3961"/>
<reference evidence="2 3" key="1">
    <citation type="journal article" date="2003" name="Proc. Natl. Acad. Sci. U.S.A.">
        <title>The complete genome sequence of the Arabidopsis and tomato pathogen Pseudomonas syringae pv. tomato DC3000.</title>
        <authorList>
            <person name="Buell C.R."/>
            <person name="Joardar V."/>
            <person name="Lindeberg M."/>
            <person name="Selengut J."/>
            <person name="Paulsen I.T."/>
            <person name="Gwinn M.L."/>
            <person name="Dodson R.J."/>
            <person name="Deboy R.T."/>
            <person name="Durkin A.S."/>
            <person name="Kolonay J.F."/>
            <person name="Madupu R."/>
            <person name="Daugherty S."/>
            <person name="Brinkac L."/>
            <person name="Beanan M.J."/>
            <person name="Haft D.H."/>
            <person name="Nelson W.C."/>
            <person name="Davidsen T."/>
            <person name="Zafar N."/>
            <person name="Zhou L."/>
            <person name="Liu J."/>
            <person name="Yuan Q."/>
            <person name="Khouri H."/>
            <person name="Fedorova N."/>
            <person name="Tran B."/>
            <person name="Russell D."/>
            <person name="Berry K."/>
            <person name="Utterback T."/>
            <person name="Van Aken S.E."/>
            <person name="Feldblyum T.V."/>
            <person name="D'Ascenzo M."/>
            <person name="Deng W.L."/>
            <person name="Ramos A.R."/>
            <person name="Alfano J.R."/>
            <person name="Cartinhour S."/>
            <person name="Chatterjee A.K."/>
            <person name="Delaney T.P."/>
            <person name="Lazarowitz S.G."/>
            <person name="Martin G.B."/>
            <person name="Schneider D.J."/>
            <person name="Tang X."/>
            <person name="Bender C.L."/>
            <person name="White O."/>
            <person name="Fraser C.M."/>
            <person name="Collmer A."/>
        </authorList>
    </citation>
    <scope>NUCLEOTIDE SEQUENCE [LARGE SCALE GENOMIC DNA]</scope>
    <source>
        <strain evidence="3">ATCC BAA-871 / DC3000</strain>
    </source>
</reference>
<dbReference type="EMBL" id="AE016853">
    <property type="protein sequence ID" value="AAO57422.1"/>
    <property type="molecule type" value="Genomic_DNA"/>
</dbReference>
<sequence>MIQLNRSKLTSPVKKNSSSASFTMEKSKQTNSPFQISPKEGLFHQGGSVKGVGVFCQIRKPFSEFS</sequence>
<feature type="compositionally biased region" description="Polar residues" evidence="1">
    <location>
        <begin position="1"/>
        <end position="35"/>
    </location>
</feature>
<dbReference type="Proteomes" id="UP000002515">
    <property type="component" value="Chromosome"/>
</dbReference>
<accession>Q87Y48</accession>